<comment type="caution">
    <text evidence="2">The sequence shown here is derived from an EMBL/GenBank/DDBJ whole genome shotgun (WGS) entry which is preliminary data.</text>
</comment>
<dbReference type="KEGG" id="tasa:A1Q1_06301"/>
<proteinExistence type="predicted"/>
<dbReference type="GeneID" id="25989813"/>
<dbReference type="HOGENOM" id="CLU_1273055_0_0_1"/>
<name>J4UK23_TRIAS</name>
<dbReference type="VEuPathDB" id="FungiDB:A1Q1_06301"/>
<dbReference type="RefSeq" id="XP_014183380.1">
    <property type="nucleotide sequence ID" value="XM_014327905.1"/>
</dbReference>
<accession>J4UK23</accession>
<sequence length="217" mass="23575">MPVPSISVPGTLVMKGPANQKPRTQPVILSADMAPADSKVSSNPAVPSQADQPEQSNDPQLTHDEHINRMKTLGAPDWGIELMRQVLNIQDAQRASEKALQTFITSLRERQGAALELADSMNELAEELRGIVDLQSRGADNGPTPPHSPSGPSAVPDGEWGYIDLKLPLPKPPANLAELRAMDEQRLTGWNVMLGLGEDGTVQERQQRLADYFGMTE</sequence>
<evidence type="ECO:0000313" key="2">
    <source>
        <dbReference type="EMBL" id="EJT52195.1"/>
    </source>
</evidence>
<dbReference type="Proteomes" id="UP000002748">
    <property type="component" value="Unassembled WGS sequence"/>
</dbReference>
<feature type="region of interest" description="Disordered" evidence="1">
    <location>
        <begin position="1"/>
        <end position="61"/>
    </location>
</feature>
<dbReference type="AlphaFoldDB" id="J4UK23"/>
<dbReference type="EMBL" id="ALBS01000032">
    <property type="protein sequence ID" value="EJT52195.1"/>
    <property type="molecule type" value="Genomic_DNA"/>
</dbReference>
<evidence type="ECO:0000313" key="3">
    <source>
        <dbReference type="Proteomes" id="UP000002748"/>
    </source>
</evidence>
<feature type="compositionally biased region" description="Polar residues" evidence="1">
    <location>
        <begin position="39"/>
        <end position="60"/>
    </location>
</feature>
<evidence type="ECO:0000256" key="1">
    <source>
        <dbReference type="SAM" id="MobiDB-lite"/>
    </source>
</evidence>
<gene>
    <name evidence="2" type="ORF">A1Q1_06301</name>
</gene>
<protein>
    <submittedName>
        <fullName evidence="2">Uncharacterized protein</fullName>
    </submittedName>
</protein>
<feature type="region of interest" description="Disordered" evidence="1">
    <location>
        <begin position="135"/>
        <end position="157"/>
    </location>
</feature>
<organism evidence="2 3">
    <name type="scientific">Trichosporon asahii var. asahii (strain ATCC 90039 / CBS 2479 / JCM 2466 / KCTC 7840 / NBRC 103889/ NCYC 2677 / UAMH 7654)</name>
    <name type="common">Yeast</name>
    <dbReference type="NCBI Taxonomy" id="1186058"/>
    <lineage>
        <taxon>Eukaryota</taxon>
        <taxon>Fungi</taxon>
        <taxon>Dikarya</taxon>
        <taxon>Basidiomycota</taxon>
        <taxon>Agaricomycotina</taxon>
        <taxon>Tremellomycetes</taxon>
        <taxon>Trichosporonales</taxon>
        <taxon>Trichosporonaceae</taxon>
        <taxon>Trichosporon</taxon>
    </lineage>
</organism>
<reference evidence="2 3" key="1">
    <citation type="journal article" date="2012" name="Eukaryot. Cell">
        <title>Draft genome sequence of CBS 2479, the standard type strain of Trichosporon asahii.</title>
        <authorList>
            <person name="Yang R.Y."/>
            <person name="Li H.T."/>
            <person name="Zhu H."/>
            <person name="Zhou G.P."/>
            <person name="Wang M."/>
            <person name="Wang L."/>
        </authorList>
    </citation>
    <scope>NUCLEOTIDE SEQUENCE [LARGE SCALE GENOMIC DNA]</scope>
    <source>
        <strain evidence="3">ATCC 90039 / CBS 2479 / JCM 2466 / KCTC 7840 / NCYC 2677 / UAMH 7654</strain>
    </source>
</reference>